<gene>
    <name evidence="12" type="ORF">T190607A01A_50260</name>
</gene>
<evidence type="ECO:0000256" key="5">
    <source>
        <dbReference type="ARBA" id="ARBA00022723"/>
    </source>
</evidence>
<protein>
    <recommendedName>
        <fullName evidence="3">cysteine desulfurase</fullName>
        <ecNumber evidence="3">2.8.1.7</ecNumber>
    </recommendedName>
</protein>
<evidence type="ECO:0000256" key="6">
    <source>
        <dbReference type="ARBA" id="ARBA00022898"/>
    </source>
</evidence>
<dbReference type="InterPro" id="IPR015421">
    <property type="entry name" value="PyrdxlP-dep_Trfase_major"/>
</dbReference>
<dbReference type="EC" id="2.8.1.7" evidence="3"/>
<dbReference type="InterPro" id="IPR015424">
    <property type="entry name" value="PyrdxlP-dep_Trfase"/>
</dbReference>
<keyword evidence="8" id="KW-0411">Iron-sulfur</keyword>
<evidence type="ECO:0000313" key="13">
    <source>
        <dbReference type="Proteomes" id="UP001497416"/>
    </source>
</evidence>
<evidence type="ECO:0000256" key="8">
    <source>
        <dbReference type="ARBA" id="ARBA00023014"/>
    </source>
</evidence>
<keyword evidence="13" id="KW-1185">Reference proteome</keyword>
<comment type="cofactor">
    <cofactor evidence="1 10">
        <name>pyridoxal 5'-phosphate</name>
        <dbReference type="ChEBI" id="CHEBI:597326"/>
    </cofactor>
</comment>
<sequence length="380" mass="41786">MKQVYFDHAATTYMYDEVVDVMMDAMKENYGNPSSIHQFGRKAKVSVEKARKNIATLLGVSSNEIVFTSSGTEGNNLILNNAVHNLGVKRIITSKIEHHAVLNVVEKLSAENEVAVNYVALDESGVIDLKDLERLLSVNDELTLVSLMMVNNEIGNILPHAQVAGLCENHNALFHTDAVQAIGQFSIDLKNSSIDFLVASAHKFHGPKGVGFVYLKKNQIVKPMILGGGQERGVRSSTENVSGILGMEKALTLSLGKIEERTNHIIEVKKYFYEKLSSLSSKIKINGDAPDSEFSIPKILNVRFPLQDKMLLFNLDLRGVAVSSGSACQSGGSKVSHVLKEILPEEELNKTSIRFSFSERSSKAEVDCVISVIYSLVFKD</sequence>
<dbReference type="InterPro" id="IPR000192">
    <property type="entry name" value="Aminotrans_V_dom"/>
</dbReference>
<comment type="similarity">
    <text evidence="2">Belongs to the class-V pyridoxal-phosphate-dependent aminotransferase family. NifS/IscS subfamily.</text>
</comment>
<dbReference type="PIRSF" id="PIRSF005572">
    <property type="entry name" value="NifS"/>
    <property type="match status" value="1"/>
</dbReference>
<evidence type="ECO:0000256" key="3">
    <source>
        <dbReference type="ARBA" id="ARBA00012239"/>
    </source>
</evidence>
<keyword evidence="4 12" id="KW-0808">Transferase</keyword>
<evidence type="ECO:0000256" key="2">
    <source>
        <dbReference type="ARBA" id="ARBA00006490"/>
    </source>
</evidence>
<keyword evidence="6" id="KW-0663">Pyridoxal phosphate</keyword>
<dbReference type="Gene3D" id="3.40.640.10">
    <property type="entry name" value="Type I PLP-dependent aspartate aminotransferase-like (Major domain)"/>
    <property type="match status" value="1"/>
</dbReference>
<evidence type="ECO:0000256" key="7">
    <source>
        <dbReference type="ARBA" id="ARBA00023004"/>
    </source>
</evidence>
<evidence type="ECO:0000256" key="1">
    <source>
        <dbReference type="ARBA" id="ARBA00001933"/>
    </source>
</evidence>
<dbReference type="Gene3D" id="1.10.260.50">
    <property type="match status" value="1"/>
</dbReference>
<dbReference type="GO" id="GO:0031071">
    <property type="term" value="F:cysteine desulfurase activity"/>
    <property type="evidence" value="ECO:0007669"/>
    <property type="project" value="UniProtKB-EC"/>
</dbReference>
<dbReference type="InterPro" id="IPR015422">
    <property type="entry name" value="PyrdxlP-dep_Trfase_small"/>
</dbReference>
<feature type="domain" description="Aminotransferase class V" evidence="11">
    <location>
        <begin position="4"/>
        <end position="368"/>
    </location>
</feature>
<dbReference type="PANTHER" id="PTHR11601:SF34">
    <property type="entry name" value="CYSTEINE DESULFURASE"/>
    <property type="match status" value="1"/>
</dbReference>
<evidence type="ECO:0000259" key="11">
    <source>
        <dbReference type="Pfam" id="PF00266"/>
    </source>
</evidence>
<dbReference type="InterPro" id="IPR016454">
    <property type="entry name" value="Cysteine_dSase"/>
</dbReference>
<dbReference type="RefSeq" id="WP_348713673.1">
    <property type="nucleotide sequence ID" value="NZ_CAXIXY010000007.1"/>
</dbReference>
<evidence type="ECO:0000256" key="10">
    <source>
        <dbReference type="RuleBase" id="RU004504"/>
    </source>
</evidence>
<evidence type="ECO:0000256" key="9">
    <source>
        <dbReference type="ARBA" id="ARBA00050776"/>
    </source>
</evidence>
<evidence type="ECO:0000313" key="12">
    <source>
        <dbReference type="EMBL" id="CAL2093715.1"/>
    </source>
</evidence>
<dbReference type="PROSITE" id="PS00595">
    <property type="entry name" value="AA_TRANSFER_CLASS_5"/>
    <property type="match status" value="1"/>
</dbReference>
<name>A0ABM9P640_9FLAO</name>
<dbReference type="Gene3D" id="3.90.1150.10">
    <property type="entry name" value="Aspartate Aminotransferase, domain 1"/>
    <property type="match status" value="1"/>
</dbReference>
<comment type="catalytic activity">
    <reaction evidence="9">
        <text>(sulfur carrier)-H + L-cysteine = (sulfur carrier)-SH + L-alanine</text>
        <dbReference type="Rhea" id="RHEA:43892"/>
        <dbReference type="Rhea" id="RHEA-COMP:14737"/>
        <dbReference type="Rhea" id="RHEA-COMP:14739"/>
        <dbReference type="ChEBI" id="CHEBI:29917"/>
        <dbReference type="ChEBI" id="CHEBI:35235"/>
        <dbReference type="ChEBI" id="CHEBI:57972"/>
        <dbReference type="ChEBI" id="CHEBI:64428"/>
        <dbReference type="EC" id="2.8.1.7"/>
    </reaction>
</comment>
<dbReference type="InterPro" id="IPR020578">
    <property type="entry name" value="Aminotrans_V_PyrdxlP_BS"/>
</dbReference>
<keyword evidence="7" id="KW-0408">Iron</keyword>
<keyword evidence="5" id="KW-0479">Metal-binding</keyword>
<accession>A0ABM9P640</accession>
<dbReference type="Proteomes" id="UP001497416">
    <property type="component" value="Unassembled WGS sequence"/>
</dbReference>
<evidence type="ECO:0000256" key="4">
    <source>
        <dbReference type="ARBA" id="ARBA00022679"/>
    </source>
</evidence>
<comment type="caution">
    <text evidence="12">The sequence shown here is derived from an EMBL/GenBank/DDBJ whole genome shotgun (WGS) entry which is preliminary data.</text>
</comment>
<organism evidence="12 13">
    <name type="scientific">Tenacibaculum platacis</name>
    <dbReference type="NCBI Taxonomy" id="3137852"/>
    <lineage>
        <taxon>Bacteria</taxon>
        <taxon>Pseudomonadati</taxon>
        <taxon>Bacteroidota</taxon>
        <taxon>Flavobacteriia</taxon>
        <taxon>Flavobacteriales</taxon>
        <taxon>Flavobacteriaceae</taxon>
        <taxon>Tenacibaculum</taxon>
    </lineage>
</organism>
<proteinExistence type="inferred from homology"/>
<dbReference type="Pfam" id="PF00266">
    <property type="entry name" value="Aminotran_5"/>
    <property type="match status" value="1"/>
</dbReference>
<dbReference type="PANTHER" id="PTHR11601">
    <property type="entry name" value="CYSTEINE DESULFURYLASE FAMILY MEMBER"/>
    <property type="match status" value="1"/>
</dbReference>
<dbReference type="SUPFAM" id="SSF53383">
    <property type="entry name" value="PLP-dependent transferases"/>
    <property type="match status" value="1"/>
</dbReference>
<dbReference type="EMBL" id="CAXIXY010000007">
    <property type="protein sequence ID" value="CAL2093715.1"/>
    <property type="molecule type" value="Genomic_DNA"/>
</dbReference>
<reference evidence="12 13" key="1">
    <citation type="submission" date="2024-05" db="EMBL/GenBank/DDBJ databases">
        <authorList>
            <person name="Duchaud E."/>
        </authorList>
    </citation>
    <scope>NUCLEOTIDE SEQUENCE [LARGE SCALE GENOMIC DNA]</scope>
    <source>
        <strain evidence="12">Ena-SAMPLE-TAB-13-05-2024-13:56:06:370-140302</strain>
    </source>
</reference>